<proteinExistence type="predicted"/>
<dbReference type="AlphaFoldDB" id="A0A0J1INT2"/>
<keyword evidence="2" id="KW-1185">Reference proteome</keyword>
<accession>A0A0J1INT2</accession>
<evidence type="ECO:0000313" key="1">
    <source>
        <dbReference type="EMBL" id="KLV27621.1"/>
    </source>
</evidence>
<gene>
    <name evidence="1" type="ORF">ABW02_05585</name>
</gene>
<dbReference type="EMBL" id="LDPH01000003">
    <property type="protein sequence ID" value="KLV27621.1"/>
    <property type="molecule type" value="Genomic_DNA"/>
</dbReference>
<dbReference type="Proteomes" id="UP000036045">
    <property type="component" value="Unassembled WGS sequence"/>
</dbReference>
<reference evidence="1 2" key="1">
    <citation type="submission" date="2015-05" db="EMBL/GenBank/DDBJ databases">
        <title>Whole genome sequence and identification of bacterial endophytes from Costus igneus.</title>
        <authorList>
            <person name="Lee Y.P."/>
            <person name="Gan H.M."/>
            <person name="Eng W."/>
            <person name="Wheatley M.S."/>
            <person name="Caraballo A."/>
            <person name="Polter S."/>
            <person name="Savka M.A."/>
            <person name="Hudson A.O."/>
        </authorList>
    </citation>
    <scope>NUCLEOTIDE SEQUENCE [LARGE SCALE GENOMIC DNA]</scope>
    <source>
        <strain evidence="1 2">RIT379</strain>
    </source>
</reference>
<sequence length="153" mass="17660">MFTLSDLDKFAWAFFVVLPIVNLVHAAGHQLFVWIFGLKGDLTIGRGKRLFSIGCMHIHVLYFVDAACHYKGIEKKKRWQQTLIHGGGVLFNLLSILVVNSLIIQDVLPKSSFFYQFVYFSFYFIFFAVLPFNYGEDSPNDGKSILLIWKQKK</sequence>
<organism evidence="1 2">
    <name type="scientific">Niallia circulans</name>
    <name type="common">Bacillus circulans</name>
    <dbReference type="NCBI Taxonomy" id="1397"/>
    <lineage>
        <taxon>Bacteria</taxon>
        <taxon>Bacillati</taxon>
        <taxon>Bacillota</taxon>
        <taxon>Bacilli</taxon>
        <taxon>Bacillales</taxon>
        <taxon>Bacillaceae</taxon>
        <taxon>Niallia</taxon>
    </lineage>
</organism>
<protein>
    <submittedName>
        <fullName evidence="1">Uncharacterized protein</fullName>
    </submittedName>
</protein>
<dbReference type="PATRIC" id="fig|1397.4.peg.3225"/>
<comment type="caution">
    <text evidence="1">The sequence shown here is derived from an EMBL/GenBank/DDBJ whole genome shotgun (WGS) entry which is preliminary data.</text>
</comment>
<dbReference type="OrthoDB" id="849477at2"/>
<evidence type="ECO:0000313" key="2">
    <source>
        <dbReference type="Proteomes" id="UP000036045"/>
    </source>
</evidence>
<name>A0A0J1INT2_NIACI</name>